<dbReference type="STRING" id="1051891.A0A0C3LV50"/>
<accession>A0A0C3LV50</accession>
<dbReference type="Gene3D" id="3.40.50.300">
    <property type="entry name" value="P-loop containing nucleotide triphosphate hydrolases"/>
    <property type="match status" value="2"/>
</dbReference>
<protein>
    <submittedName>
        <fullName evidence="6">Uncharacterized protein</fullName>
    </submittedName>
</protein>
<keyword evidence="3" id="KW-0943">RNA-mediated gene silencing</keyword>
<feature type="domain" description="DNA2/NAM7 helicase helicase" evidence="4">
    <location>
        <begin position="76"/>
        <end position="175"/>
    </location>
</feature>
<reference evidence="7" key="2">
    <citation type="submission" date="2015-01" db="EMBL/GenBank/DDBJ databases">
        <title>Evolutionary Origins and Diversification of the Mycorrhizal Mutualists.</title>
        <authorList>
            <consortium name="DOE Joint Genome Institute"/>
            <consortium name="Mycorrhizal Genomics Consortium"/>
            <person name="Kohler A."/>
            <person name="Kuo A."/>
            <person name="Nagy L.G."/>
            <person name="Floudas D."/>
            <person name="Copeland A."/>
            <person name="Barry K.W."/>
            <person name="Cichocki N."/>
            <person name="Veneault-Fourrey C."/>
            <person name="LaButti K."/>
            <person name="Lindquist E.A."/>
            <person name="Lipzen A."/>
            <person name="Lundell T."/>
            <person name="Morin E."/>
            <person name="Murat C."/>
            <person name="Riley R."/>
            <person name="Ohm R."/>
            <person name="Sun H."/>
            <person name="Tunlid A."/>
            <person name="Henrissat B."/>
            <person name="Grigoriev I.V."/>
            <person name="Hibbett D.S."/>
            <person name="Martin F."/>
        </authorList>
    </citation>
    <scope>NUCLEOTIDE SEQUENCE [LARGE SCALE GENOMIC DNA]</scope>
    <source>
        <strain evidence="7">MUT 4182</strain>
    </source>
</reference>
<evidence type="ECO:0000256" key="2">
    <source>
        <dbReference type="ARBA" id="ARBA00022490"/>
    </source>
</evidence>
<dbReference type="InterPro" id="IPR026122">
    <property type="entry name" value="MOV-10/SDE3_DEXXQ/H-box"/>
</dbReference>
<evidence type="ECO:0000313" key="6">
    <source>
        <dbReference type="EMBL" id="KIO25267.1"/>
    </source>
</evidence>
<dbReference type="PANTHER" id="PTHR45418">
    <property type="entry name" value="CANCER/TESTIS ANTIGEN 55"/>
    <property type="match status" value="1"/>
</dbReference>
<dbReference type="InterPro" id="IPR047187">
    <property type="entry name" value="SF1_C_Upf1"/>
</dbReference>
<keyword evidence="7" id="KW-1185">Reference proteome</keyword>
<dbReference type="InterPro" id="IPR041679">
    <property type="entry name" value="DNA2/NAM7-like_C"/>
</dbReference>
<evidence type="ECO:0000313" key="7">
    <source>
        <dbReference type="Proteomes" id="UP000054248"/>
    </source>
</evidence>
<dbReference type="SUPFAM" id="SSF52540">
    <property type="entry name" value="P-loop containing nucleoside triphosphate hydrolases"/>
    <property type="match status" value="1"/>
</dbReference>
<feature type="domain" description="DNA2/NAM7 helicase helicase" evidence="4">
    <location>
        <begin position="188"/>
        <end position="260"/>
    </location>
</feature>
<dbReference type="Pfam" id="PF13087">
    <property type="entry name" value="AAA_12"/>
    <property type="match status" value="1"/>
</dbReference>
<dbReference type="Pfam" id="PF13086">
    <property type="entry name" value="AAA_11"/>
    <property type="match status" value="2"/>
</dbReference>
<evidence type="ECO:0000256" key="1">
    <source>
        <dbReference type="ARBA" id="ARBA00004496"/>
    </source>
</evidence>
<gene>
    <name evidence="6" type="ORF">M407DRAFT_210790</name>
</gene>
<dbReference type="CDD" id="cd18808">
    <property type="entry name" value="SF1_C_Upf1"/>
    <property type="match status" value="1"/>
</dbReference>
<dbReference type="GO" id="GO:0005737">
    <property type="term" value="C:cytoplasm"/>
    <property type="evidence" value="ECO:0007669"/>
    <property type="project" value="UniProtKB-SubCell"/>
</dbReference>
<evidence type="ECO:0000259" key="4">
    <source>
        <dbReference type="Pfam" id="PF13086"/>
    </source>
</evidence>
<reference evidence="6 7" key="1">
    <citation type="submission" date="2014-04" db="EMBL/GenBank/DDBJ databases">
        <authorList>
            <consortium name="DOE Joint Genome Institute"/>
            <person name="Kuo A."/>
            <person name="Girlanda M."/>
            <person name="Perotto S."/>
            <person name="Kohler A."/>
            <person name="Nagy L.G."/>
            <person name="Floudas D."/>
            <person name="Copeland A."/>
            <person name="Barry K.W."/>
            <person name="Cichocki N."/>
            <person name="Veneault-Fourrey C."/>
            <person name="LaButti K."/>
            <person name="Lindquist E.A."/>
            <person name="Lipzen A."/>
            <person name="Lundell T."/>
            <person name="Morin E."/>
            <person name="Murat C."/>
            <person name="Sun H."/>
            <person name="Tunlid A."/>
            <person name="Henrissat B."/>
            <person name="Grigoriev I.V."/>
            <person name="Hibbett D.S."/>
            <person name="Martin F."/>
            <person name="Nordberg H.P."/>
            <person name="Cantor M.N."/>
            <person name="Hua S.X."/>
        </authorList>
    </citation>
    <scope>NUCLEOTIDE SEQUENCE [LARGE SCALE GENOMIC DNA]</scope>
    <source>
        <strain evidence="6 7">MUT 4182</strain>
    </source>
</reference>
<dbReference type="OrthoDB" id="6513042at2759"/>
<proteinExistence type="predicted"/>
<dbReference type="InterPro" id="IPR027417">
    <property type="entry name" value="P-loop_NTPase"/>
</dbReference>
<dbReference type="PANTHER" id="PTHR45418:SF1">
    <property type="entry name" value="CANCER_TESTIS ANTIGEN 55"/>
    <property type="match status" value="1"/>
</dbReference>
<feature type="domain" description="DNA2/NAM7 helicase-like C-terminal" evidence="5">
    <location>
        <begin position="280"/>
        <end position="472"/>
    </location>
</feature>
<dbReference type="GO" id="GO:0031047">
    <property type="term" value="P:regulatory ncRNA-mediated gene silencing"/>
    <property type="evidence" value="ECO:0007669"/>
    <property type="project" value="UniProtKB-KW"/>
</dbReference>
<dbReference type="AlphaFoldDB" id="A0A0C3LV50"/>
<dbReference type="EMBL" id="KN823045">
    <property type="protein sequence ID" value="KIO25267.1"/>
    <property type="molecule type" value="Genomic_DNA"/>
</dbReference>
<evidence type="ECO:0000256" key="3">
    <source>
        <dbReference type="ARBA" id="ARBA00023158"/>
    </source>
</evidence>
<evidence type="ECO:0000259" key="5">
    <source>
        <dbReference type="Pfam" id="PF13087"/>
    </source>
</evidence>
<dbReference type="CDD" id="cd18038">
    <property type="entry name" value="DEXXQc_Helz-like"/>
    <property type="match status" value="1"/>
</dbReference>
<sequence length="563" mass="63132">MLESCLHCFHSRGEKVDLEFELNRRLFRRMHMAVTSPYDHGPVLFPQVEDIEDGGLVRPATLDMNRIALYDPRVGFNRPQMQAVTAIARLPRGTIPFIVFGPPGTGKTVTIVEAILQVLAWDPEARILACAPSNNGADIIADRLCDSLSTSQLFRLNAPSRVNNVSRRLESYSLQYDDGSFRVPAPETIMQYRVVVSTCASGCLPHGVGVPNGHFTHIFIDEAGQASEPEVMIPIQMNADANTTIVLAGDPKQLGPVIRSPIARRLGLDISYLDRLMARDMYKSVANRGVTYVKLIKNWRSHRSIIEFPDQQFYDGELEACADPSAAEWCLGWDKLSNPRYPIIFHAIKCQDLRESSSPSWFNIEEASAVMDYVRDLRYDQPDEEIGVITPYRAQVGKLRTLLQADFPEVKVGTTEEFQGDERHAIIVSTVRSSLDFVEFDVRHTLGFVANPRRFNVAMTRAKSVLIIVGDPDVLGLDPLWRRFLNRIHTNGGWKGQRIPWAPAAEVADGFIDDHLPYDAQMLAQSELDLRNVLAGTSAMGLEALDEVEVLEADADLYWHEDE</sequence>
<dbReference type="Proteomes" id="UP000054248">
    <property type="component" value="Unassembled WGS sequence"/>
</dbReference>
<comment type="subcellular location">
    <subcellularLocation>
        <location evidence="1">Cytoplasm</location>
    </subcellularLocation>
</comment>
<dbReference type="GO" id="GO:0003723">
    <property type="term" value="F:RNA binding"/>
    <property type="evidence" value="ECO:0007669"/>
    <property type="project" value="InterPro"/>
</dbReference>
<keyword evidence="2" id="KW-0963">Cytoplasm</keyword>
<name>A0A0C3LV50_9AGAM</name>
<dbReference type="HOGENOM" id="CLU_001666_6_4_1"/>
<dbReference type="GO" id="GO:0032574">
    <property type="term" value="F:5'-3' RNA helicase activity"/>
    <property type="evidence" value="ECO:0007669"/>
    <property type="project" value="InterPro"/>
</dbReference>
<dbReference type="InterPro" id="IPR041677">
    <property type="entry name" value="DNA2/NAM7_AAA_11"/>
</dbReference>
<organism evidence="6 7">
    <name type="scientific">Tulasnella calospora MUT 4182</name>
    <dbReference type="NCBI Taxonomy" id="1051891"/>
    <lineage>
        <taxon>Eukaryota</taxon>
        <taxon>Fungi</taxon>
        <taxon>Dikarya</taxon>
        <taxon>Basidiomycota</taxon>
        <taxon>Agaricomycotina</taxon>
        <taxon>Agaricomycetes</taxon>
        <taxon>Cantharellales</taxon>
        <taxon>Tulasnellaceae</taxon>
        <taxon>Tulasnella</taxon>
    </lineage>
</organism>